<name>A0A3B0PRG1_9CHLA</name>
<keyword evidence="8 11" id="KW-0732">Signal</keyword>
<dbReference type="SMART" id="SM00869">
    <property type="entry name" value="Autotransporter"/>
    <property type="match status" value="1"/>
</dbReference>
<accession>A0A3B0PRG1</accession>
<keyword evidence="4" id="KW-1134">Transmembrane beta strand</keyword>
<dbReference type="RefSeq" id="WP_117274035.1">
    <property type="nucleotide sequence ID" value="NZ_LS992154.1"/>
</dbReference>
<dbReference type="Gene3D" id="2.40.128.130">
    <property type="entry name" value="Autotransporter beta-domain"/>
    <property type="match status" value="1"/>
</dbReference>
<feature type="domain" description="Autotransporter" evidence="12">
    <location>
        <begin position="543"/>
        <end position="843"/>
    </location>
</feature>
<keyword evidence="14" id="KW-1185">Reference proteome</keyword>
<dbReference type="KEGG" id="chla:C834K_0297"/>
<dbReference type="Proteomes" id="UP000258476">
    <property type="component" value="Chromosome"/>
</dbReference>
<reference evidence="14" key="1">
    <citation type="submission" date="2017-11" db="EMBL/GenBank/DDBJ databases">
        <authorList>
            <person name="Seth-Smith MB H."/>
        </authorList>
    </citation>
    <scope>NUCLEOTIDE SEQUENCE [LARGE SCALE GENOMIC DNA]</scope>
</reference>
<evidence type="ECO:0000256" key="2">
    <source>
        <dbReference type="ARBA" id="ARBA00004416"/>
    </source>
</evidence>
<comment type="subcellular location">
    <subcellularLocation>
        <location evidence="2">Cell outer membrane</location>
        <topology evidence="2">Peripheral membrane protein</topology>
        <orientation evidence="2">Extracellular side</orientation>
    </subcellularLocation>
    <subcellularLocation>
        <location evidence="1">Secreted</location>
        <location evidence="1">Cell wall</location>
    </subcellularLocation>
</comment>
<keyword evidence="5" id="KW-0134">Cell wall</keyword>
<evidence type="ECO:0000256" key="7">
    <source>
        <dbReference type="ARBA" id="ARBA00022692"/>
    </source>
</evidence>
<dbReference type="NCBIfam" id="TIGR01376">
    <property type="entry name" value="POMP_repeat"/>
    <property type="match status" value="2"/>
</dbReference>
<protein>
    <submittedName>
        <fullName evidence="13">Type V secretory pathway, adhesin AidA,chlamydial polymorphic outer membrane protein repeat,Autotransporter beta-domain</fullName>
    </submittedName>
</protein>
<dbReference type="Pfam" id="PF03797">
    <property type="entry name" value="Autotransporter"/>
    <property type="match status" value="1"/>
</dbReference>
<evidence type="ECO:0000256" key="8">
    <source>
        <dbReference type="ARBA" id="ARBA00022729"/>
    </source>
</evidence>
<dbReference type="InterPro" id="IPR036709">
    <property type="entry name" value="Autotransporte_beta_dom_sf"/>
</dbReference>
<evidence type="ECO:0000256" key="9">
    <source>
        <dbReference type="ARBA" id="ARBA00023136"/>
    </source>
</evidence>
<dbReference type="InterPro" id="IPR011427">
    <property type="entry name" value="Polymorphic_membr_middle"/>
</dbReference>
<gene>
    <name evidence="13" type="ORF">C834K_0297</name>
</gene>
<dbReference type="AlphaFoldDB" id="A0A3B0PRG1"/>
<sequence>MKNSLYGFLIFSSFTASIAFHNHANADNLPSSTSFDGSTGTGQLTPKQTTAAGGTNYTLTGDIIIQHVKSTTPANTSCFKNSTGDITFTGANHSLIFEDIISTAQGAAISNNTDAKTLTMSGFNILSFIAAPKATTGNAAIYSVAATTIKENKKLTFDTNHSTAAGGAIHCAKTGATAATLTLEKNESMIFRNNSSATTGGAIYAEKLVLKAGGATLFENNHATQKGGAISIVGAGEISLSADDGSIIFKGNTITDAGNKVNNAIHVGANGKFLKLEAKESQSILFYDPVVVEGTAADNLEINKADGGTTYTGSIIFSGRYIKSPHKKMKHISKFTQPLTLSSGSLVLEKGAHLEAKSLTQTAGSKVILDQTSSIETKENLDIKELWLRLDDFKNPTAANISTSGNAHTVTVKGPLGIFSDQETFYDNQSLAHNVDQELLVLADKDITKITLVDIPQAVRKNIASHRGYQGDWTIDWKTVPGSTNAGVTTLGTKTATVHWRPTGYIPFGGAQEITTPLVVNTLWGNFSDIRNLERTVESLATNSLCSEGFWAAGIKNFLHSNSSEKNYVFQHNNTGYVIGMNKHTLSDNVFSAAFSQLFGKDRDDANGQVDHQTLSGSFYAHHIGSLPMLRFLCGGSTDCPPELQASPSIPVIVNAQLSYSHSNNHLKINHADTTTTTGMWSNYSLAAELGSTFVYTLSKCPSILKNISPFVKLQGVYSEQRKFTEEGLRRCLFSSTYLANLALPLGIKIHGVCPRELLAYDLSAMYVHDVFRIDPESMTLFLIGGLAPWATQATNLDTKAVVIQGSGRFAVRPNIEIFAEGNCELRSSSHSYNYDFGAKIHF</sequence>
<dbReference type="Pfam" id="PF07548">
    <property type="entry name" value="ChlamPMP_M"/>
    <property type="match status" value="1"/>
</dbReference>
<evidence type="ECO:0000256" key="4">
    <source>
        <dbReference type="ARBA" id="ARBA00022452"/>
    </source>
</evidence>
<organism evidence="13 14">
    <name type="scientific">Chlamydia poikilotherma</name>
    <dbReference type="NCBI Taxonomy" id="1967783"/>
    <lineage>
        <taxon>Bacteria</taxon>
        <taxon>Pseudomonadati</taxon>
        <taxon>Chlamydiota</taxon>
        <taxon>Chlamydiia</taxon>
        <taxon>Chlamydiales</taxon>
        <taxon>Chlamydiaceae</taxon>
        <taxon>Chlamydia/Chlamydophila group</taxon>
        <taxon>Chlamydia</taxon>
    </lineage>
</organism>
<evidence type="ECO:0000256" key="5">
    <source>
        <dbReference type="ARBA" id="ARBA00022512"/>
    </source>
</evidence>
<keyword evidence="10" id="KW-0998">Cell outer membrane</keyword>
<dbReference type="InterPro" id="IPR005546">
    <property type="entry name" value="Autotransporte_beta"/>
</dbReference>
<keyword evidence="7" id="KW-0812">Transmembrane</keyword>
<dbReference type="PROSITE" id="PS51208">
    <property type="entry name" value="AUTOTRANSPORTER"/>
    <property type="match status" value="1"/>
</dbReference>
<evidence type="ECO:0000259" key="12">
    <source>
        <dbReference type="PROSITE" id="PS51208"/>
    </source>
</evidence>
<comment type="similarity">
    <text evidence="3">Belongs to the PMP outer membrane protein family.</text>
</comment>
<evidence type="ECO:0000256" key="1">
    <source>
        <dbReference type="ARBA" id="ARBA00004191"/>
    </source>
</evidence>
<evidence type="ECO:0000313" key="14">
    <source>
        <dbReference type="Proteomes" id="UP000258476"/>
    </source>
</evidence>
<feature type="signal peptide" evidence="11">
    <location>
        <begin position="1"/>
        <end position="26"/>
    </location>
</feature>
<evidence type="ECO:0000256" key="11">
    <source>
        <dbReference type="SAM" id="SignalP"/>
    </source>
</evidence>
<keyword evidence="9" id="KW-0472">Membrane</keyword>
<dbReference type="SUPFAM" id="SSF103515">
    <property type="entry name" value="Autotransporter"/>
    <property type="match status" value="1"/>
</dbReference>
<dbReference type="GO" id="GO:0009279">
    <property type="term" value="C:cell outer membrane"/>
    <property type="evidence" value="ECO:0007669"/>
    <property type="project" value="UniProtKB-SubCell"/>
</dbReference>
<evidence type="ECO:0000256" key="10">
    <source>
        <dbReference type="ARBA" id="ARBA00023237"/>
    </source>
</evidence>
<keyword evidence="6" id="KW-0964">Secreted</keyword>
<proteinExistence type="inferred from homology"/>
<dbReference type="EMBL" id="LS992154">
    <property type="protein sequence ID" value="SYX08768.1"/>
    <property type="molecule type" value="Genomic_DNA"/>
</dbReference>
<dbReference type="OrthoDB" id="16651at2"/>
<evidence type="ECO:0000256" key="3">
    <source>
        <dbReference type="ARBA" id="ARBA00007542"/>
    </source>
</evidence>
<feature type="chain" id="PRO_5017203094" evidence="11">
    <location>
        <begin position="27"/>
        <end position="843"/>
    </location>
</feature>
<dbReference type="InterPro" id="IPR003368">
    <property type="entry name" value="POMP_repeat"/>
</dbReference>
<evidence type="ECO:0000313" key="13">
    <source>
        <dbReference type="EMBL" id="SYX08768.1"/>
    </source>
</evidence>
<evidence type="ECO:0000256" key="6">
    <source>
        <dbReference type="ARBA" id="ARBA00022525"/>
    </source>
</evidence>
<dbReference type="Pfam" id="PF02415">
    <property type="entry name" value="Chlam_PMP"/>
    <property type="match status" value="3"/>
</dbReference>